<dbReference type="Proteomes" id="UP000789702">
    <property type="component" value="Unassembled WGS sequence"/>
</dbReference>
<name>A0ACA9MHK1_9GLOM</name>
<organism evidence="1 2">
    <name type="scientific">Dentiscutata heterogama</name>
    <dbReference type="NCBI Taxonomy" id="1316150"/>
    <lineage>
        <taxon>Eukaryota</taxon>
        <taxon>Fungi</taxon>
        <taxon>Fungi incertae sedis</taxon>
        <taxon>Mucoromycota</taxon>
        <taxon>Glomeromycotina</taxon>
        <taxon>Glomeromycetes</taxon>
        <taxon>Diversisporales</taxon>
        <taxon>Gigasporaceae</taxon>
        <taxon>Dentiscutata</taxon>
    </lineage>
</organism>
<feature type="non-terminal residue" evidence="1">
    <location>
        <position position="1"/>
    </location>
</feature>
<sequence length="53" mass="6258">LAKLQRQTGLWRNQVTNTIIICWSIMAKCTRLAFKFPLSNSDYEDLEKDLKKK</sequence>
<dbReference type="EMBL" id="CAJVPU010007989">
    <property type="protein sequence ID" value="CAG8579047.1"/>
    <property type="molecule type" value="Genomic_DNA"/>
</dbReference>
<accession>A0ACA9MHK1</accession>
<proteinExistence type="predicted"/>
<protein>
    <submittedName>
        <fullName evidence="1">11775_t:CDS:1</fullName>
    </submittedName>
</protein>
<comment type="caution">
    <text evidence="1">The sequence shown here is derived from an EMBL/GenBank/DDBJ whole genome shotgun (WGS) entry which is preliminary data.</text>
</comment>
<keyword evidence="2" id="KW-1185">Reference proteome</keyword>
<reference evidence="1" key="1">
    <citation type="submission" date="2021-06" db="EMBL/GenBank/DDBJ databases">
        <authorList>
            <person name="Kallberg Y."/>
            <person name="Tangrot J."/>
            <person name="Rosling A."/>
        </authorList>
    </citation>
    <scope>NUCLEOTIDE SEQUENCE</scope>
    <source>
        <strain evidence="1">IL203A</strain>
    </source>
</reference>
<evidence type="ECO:0000313" key="2">
    <source>
        <dbReference type="Proteomes" id="UP000789702"/>
    </source>
</evidence>
<evidence type="ECO:0000313" key="1">
    <source>
        <dbReference type="EMBL" id="CAG8579047.1"/>
    </source>
</evidence>
<gene>
    <name evidence="1" type="ORF">DHETER_LOCUS6388</name>
</gene>